<dbReference type="Pfam" id="PF16884">
    <property type="entry name" value="ADH_N_2"/>
    <property type="match status" value="1"/>
</dbReference>
<evidence type="ECO:0000259" key="2">
    <source>
        <dbReference type="SMART" id="SM00829"/>
    </source>
</evidence>
<evidence type="ECO:0000313" key="4">
    <source>
        <dbReference type="Proteomes" id="UP001203297"/>
    </source>
</evidence>
<dbReference type="EMBL" id="WTXG01000008">
    <property type="protein sequence ID" value="KAI0303765.1"/>
    <property type="molecule type" value="Genomic_DNA"/>
</dbReference>
<dbReference type="InterPro" id="IPR011032">
    <property type="entry name" value="GroES-like_sf"/>
</dbReference>
<dbReference type="SUPFAM" id="SSF51735">
    <property type="entry name" value="NAD(P)-binding Rossmann-fold domains"/>
    <property type="match status" value="1"/>
</dbReference>
<dbReference type="InterPro" id="IPR045010">
    <property type="entry name" value="MDR_fam"/>
</dbReference>
<dbReference type="PANTHER" id="PTHR43205:SF42">
    <property type="entry name" value="ALCOHOL DEHYDROGENASE, ZINC-CONTAINING (AFU_ORTHOLOGUE AFUA_7G04530)"/>
    <property type="match status" value="1"/>
</dbReference>
<dbReference type="Gene3D" id="3.90.180.10">
    <property type="entry name" value="Medium-chain alcohol dehydrogenases, catalytic domain"/>
    <property type="match status" value="1"/>
</dbReference>
<dbReference type="Pfam" id="PF00107">
    <property type="entry name" value="ADH_zinc_N"/>
    <property type="match status" value="1"/>
</dbReference>
<protein>
    <submittedName>
        <fullName evidence="3">Alcohol dehydrogenase</fullName>
    </submittedName>
</protein>
<dbReference type="InterPro" id="IPR013149">
    <property type="entry name" value="ADH-like_C"/>
</dbReference>
<dbReference type="PANTHER" id="PTHR43205">
    <property type="entry name" value="PROSTAGLANDIN REDUCTASE"/>
    <property type="match status" value="1"/>
</dbReference>
<dbReference type="CDD" id="cd05288">
    <property type="entry name" value="PGDH"/>
    <property type="match status" value="1"/>
</dbReference>
<dbReference type="InterPro" id="IPR041694">
    <property type="entry name" value="ADH_N_2"/>
</dbReference>
<dbReference type="InterPro" id="IPR020843">
    <property type="entry name" value="ER"/>
</dbReference>
<sequence>MSSKQYTRILLNERPVGTLTSNIFRIDKGPLDLKPGAGEVLIQVTWLSLDPAMRGWVSSARSYVPPVPLGDVMRSYGLGTVKEVGEGTKLKVGDVISAWTGWTEYAVLKESEVEKLQMHACQYPPGAQLIDFLGAFGATGGLTAYFGLFEVAKIKAGETVVVSGAAGSVGSLVCQIAKLHGAKVIGIAGSEDKCKWLKDELKIDGTLNYKSPTFKEDFKEAVGYLDVFFDNVGGEILDFALTRLNKGARITLCDNSAPKGLSNYLNLIFQRGKIEGFVVLDYADRFSEALNKLSQWISEGSLIRRFHIIEGLEKAPEALPLLFSGGNTGKLFVLSSCFLALPS</sequence>
<keyword evidence="4" id="KW-1185">Reference proteome</keyword>
<dbReference type="AlphaFoldDB" id="A0AAD4QQ27"/>
<dbReference type="SMART" id="SM00829">
    <property type="entry name" value="PKS_ER"/>
    <property type="match status" value="1"/>
</dbReference>
<accession>A0AAD4QQ27</accession>
<evidence type="ECO:0000256" key="1">
    <source>
        <dbReference type="ARBA" id="ARBA00023002"/>
    </source>
</evidence>
<dbReference type="Gene3D" id="3.40.50.720">
    <property type="entry name" value="NAD(P)-binding Rossmann-like Domain"/>
    <property type="match status" value="1"/>
</dbReference>
<reference evidence="3" key="1">
    <citation type="journal article" date="2022" name="New Phytol.">
        <title>Evolutionary transition to the ectomycorrhizal habit in the genomes of a hyperdiverse lineage of mushroom-forming fungi.</title>
        <authorList>
            <person name="Looney B."/>
            <person name="Miyauchi S."/>
            <person name="Morin E."/>
            <person name="Drula E."/>
            <person name="Courty P.E."/>
            <person name="Kohler A."/>
            <person name="Kuo A."/>
            <person name="LaButti K."/>
            <person name="Pangilinan J."/>
            <person name="Lipzen A."/>
            <person name="Riley R."/>
            <person name="Andreopoulos W."/>
            <person name="He G."/>
            <person name="Johnson J."/>
            <person name="Nolan M."/>
            <person name="Tritt A."/>
            <person name="Barry K.W."/>
            <person name="Grigoriev I.V."/>
            <person name="Nagy L.G."/>
            <person name="Hibbett D."/>
            <person name="Henrissat B."/>
            <person name="Matheny P.B."/>
            <person name="Labbe J."/>
            <person name="Martin F.M."/>
        </authorList>
    </citation>
    <scope>NUCLEOTIDE SEQUENCE</scope>
    <source>
        <strain evidence="3">BPL690</strain>
    </source>
</reference>
<dbReference type="InterPro" id="IPR036291">
    <property type="entry name" value="NAD(P)-bd_dom_sf"/>
</dbReference>
<dbReference type="GO" id="GO:0016628">
    <property type="term" value="F:oxidoreductase activity, acting on the CH-CH group of donors, NAD or NADP as acceptor"/>
    <property type="evidence" value="ECO:0007669"/>
    <property type="project" value="InterPro"/>
</dbReference>
<evidence type="ECO:0000313" key="3">
    <source>
        <dbReference type="EMBL" id="KAI0303765.1"/>
    </source>
</evidence>
<dbReference type="Proteomes" id="UP001203297">
    <property type="component" value="Unassembled WGS sequence"/>
</dbReference>
<keyword evidence="1" id="KW-0560">Oxidoreductase</keyword>
<dbReference type="FunFam" id="3.40.50.720:FF:000121">
    <property type="entry name" value="Prostaglandin reductase 2"/>
    <property type="match status" value="1"/>
</dbReference>
<dbReference type="SUPFAM" id="SSF50129">
    <property type="entry name" value="GroES-like"/>
    <property type="match status" value="1"/>
</dbReference>
<proteinExistence type="predicted"/>
<gene>
    <name evidence="3" type="ORF">B0F90DRAFT_1708894</name>
</gene>
<feature type="domain" description="Enoyl reductase (ER)" evidence="2">
    <location>
        <begin position="17"/>
        <end position="333"/>
    </location>
</feature>
<comment type="caution">
    <text evidence="3">The sequence shown here is derived from an EMBL/GenBank/DDBJ whole genome shotgun (WGS) entry which is preliminary data.</text>
</comment>
<organism evidence="3 4">
    <name type="scientific">Multifurca ochricompacta</name>
    <dbReference type="NCBI Taxonomy" id="376703"/>
    <lineage>
        <taxon>Eukaryota</taxon>
        <taxon>Fungi</taxon>
        <taxon>Dikarya</taxon>
        <taxon>Basidiomycota</taxon>
        <taxon>Agaricomycotina</taxon>
        <taxon>Agaricomycetes</taxon>
        <taxon>Russulales</taxon>
        <taxon>Russulaceae</taxon>
        <taxon>Multifurca</taxon>
    </lineage>
</organism>
<name>A0AAD4QQ27_9AGAM</name>